<dbReference type="Gene3D" id="3.90.70.10">
    <property type="entry name" value="Cysteine proteinases"/>
    <property type="match status" value="1"/>
</dbReference>
<dbReference type="GO" id="GO:0008234">
    <property type="term" value="F:cysteine-type peptidase activity"/>
    <property type="evidence" value="ECO:0007669"/>
    <property type="project" value="InterPro"/>
</dbReference>
<reference evidence="3 4" key="1">
    <citation type="submission" date="2016-02" db="EMBL/GenBank/DDBJ databases">
        <title>Genome analysis of coral dinoflagellate symbionts highlights evolutionary adaptations to a symbiotic lifestyle.</title>
        <authorList>
            <person name="Aranda M."/>
            <person name="Li Y."/>
            <person name="Liew Y.J."/>
            <person name="Baumgarten S."/>
            <person name="Simakov O."/>
            <person name="Wilson M."/>
            <person name="Piel J."/>
            <person name="Ashoor H."/>
            <person name="Bougouffa S."/>
            <person name="Bajic V.B."/>
            <person name="Ryu T."/>
            <person name="Ravasi T."/>
            <person name="Bayer T."/>
            <person name="Micklem G."/>
            <person name="Kim H."/>
            <person name="Bhak J."/>
            <person name="Lajeunesse T.C."/>
            <person name="Voolstra C.R."/>
        </authorList>
    </citation>
    <scope>NUCLEOTIDE SEQUENCE [LARGE SCALE GENOMIC DNA]</scope>
    <source>
        <strain evidence="3 4">CCMP2467</strain>
    </source>
</reference>
<dbReference type="InterPro" id="IPR000668">
    <property type="entry name" value="Peptidase_C1A_C"/>
</dbReference>
<keyword evidence="4" id="KW-1185">Reference proteome</keyword>
<accession>A0A1Q9CJJ5</accession>
<dbReference type="SUPFAM" id="SSF52518">
    <property type="entry name" value="Thiamin diphosphate-binding fold (THDP-binding)"/>
    <property type="match status" value="1"/>
</dbReference>
<organism evidence="3 4">
    <name type="scientific">Symbiodinium microadriaticum</name>
    <name type="common">Dinoflagellate</name>
    <name type="synonym">Zooxanthella microadriatica</name>
    <dbReference type="NCBI Taxonomy" id="2951"/>
    <lineage>
        <taxon>Eukaryota</taxon>
        <taxon>Sar</taxon>
        <taxon>Alveolata</taxon>
        <taxon>Dinophyceae</taxon>
        <taxon>Suessiales</taxon>
        <taxon>Symbiodiniaceae</taxon>
        <taxon>Symbiodinium</taxon>
    </lineage>
</organism>
<feature type="non-terminal residue" evidence="3">
    <location>
        <position position="655"/>
    </location>
</feature>
<dbReference type="EMBL" id="LSRX01001142">
    <property type="protein sequence ID" value="OLP83093.1"/>
    <property type="molecule type" value="Genomic_DNA"/>
</dbReference>
<evidence type="ECO:0000259" key="2">
    <source>
        <dbReference type="Pfam" id="PF00112"/>
    </source>
</evidence>
<dbReference type="OrthoDB" id="3789175at2759"/>
<dbReference type="Gene3D" id="3.40.50.970">
    <property type="match status" value="1"/>
</dbReference>
<dbReference type="PANTHER" id="PTHR43825">
    <property type="entry name" value="PYRUVATE DEHYDROGENASE E1 COMPONENT"/>
    <property type="match status" value="1"/>
</dbReference>
<feature type="compositionally biased region" description="Basic and acidic residues" evidence="1">
    <location>
        <begin position="32"/>
        <end position="46"/>
    </location>
</feature>
<gene>
    <name evidence="3" type="primary">aceE</name>
    <name evidence="3" type="ORF">AK812_SmicGene36188</name>
</gene>
<keyword evidence="3" id="KW-0670">Pyruvate</keyword>
<feature type="region of interest" description="Disordered" evidence="1">
    <location>
        <begin position="1"/>
        <end position="46"/>
    </location>
</feature>
<dbReference type="AlphaFoldDB" id="A0A1Q9CJJ5"/>
<dbReference type="PANTHER" id="PTHR43825:SF3">
    <property type="entry name" value="PYRUVATE DEHYDROGENASE E1 COMPONENT"/>
    <property type="match status" value="1"/>
</dbReference>
<name>A0A1Q9CJJ5_SYMMI</name>
<dbReference type="InterPro" id="IPR051157">
    <property type="entry name" value="PDH/Transketolase"/>
</dbReference>
<evidence type="ECO:0000256" key="1">
    <source>
        <dbReference type="SAM" id="MobiDB-lite"/>
    </source>
</evidence>
<proteinExistence type="predicted"/>
<dbReference type="InterPro" id="IPR038765">
    <property type="entry name" value="Papain-like_cys_pep_sf"/>
</dbReference>
<evidence type="ECO:0000313" key="4">
    <source>
        <dbReference type="Proteomes" id="UP000186817"/>
    </source>
</evidence>
<dbReference type="Pfam" id="PF00112">
    <property type="entry name" value="Peptidase_C1"/>
    <property type="match status" value="1"/>
</dbReference>
<sequence length="655" mass="73497">MLGSSVRGNSTRRVWRPVQADSETDVSTEFSPRIHDQDVGPRGPDGERGTCYAFAVATAIRSAQMRILGRAVEKHLALVDEITREFGCDGADVSAVLDALCPRKKLHHMPISRDEAAQERQAPGEGHAVVIVGASEQDWFIKNSWGDAFAHEGYFHVRKNAIAFEFHDVFFYTSDLTRNETAAYSQAPAVLEICIKEPRRSPRNPISSLGWEIDFETLRIERVRKRNCSIAYWNRENPFKKVMPGYLISSVNGSEKVEDMICDLQHADQLEIILVVAAAAKIPDICEKHARCYSCAHGVAAAICHAQSRIFGRPVEQHGKLASELIDLWGCESADVRGILNDACGSRGLHYEELDLVETGDIAPHRHVLASFELDEPAWEVLELCLRYSTEASTVPLRACDIQSDRTATQQQAAFFICGQGYSSDFDMEFWYVMDLLGRRMKVEKHALHLRYYDVFFYISDLSQAEISLFNSAARILDVEIRRAVTWIKGVEPLGWTVDSKTLQVEWTASWGPIGDYNSAESLDQQVHPGHVIQSVNGTVRPECVWAPETWRHGQHCEPETSMQMPEKVGQHHFFRGKGYGGGMGDQLYFQGHAAPGAYARAYLEGRLDLEHVMHFRQEVGGTGLSSYPHPRLMPDFWENPTVSMGLGPLQSVCQ</sequence>
<dbReference type="SUPFAM" id="SSF54001">
    <property type="entry name" value="Cysteine proteinases"/>
    <property type="match status" value="1"/>
</dbReference>
<feature type="compositionally biased region" description="Polar residues" evidence="1">
    <location>
        <begin position="1"/>
        <end position="12"/>
    </location>
</feature>
<evidence type="ECO:0000313" key="3">
    <source>
        <dbReference type="EMBL" id="OLP83093.1"/>
    </source>
</evidence>
<comment type="caution">
    <text evidence="3">The sequence shown here is derived from an EMBL/GenBank/DDBJ whole genome shotgun (WGS) entry which is preliminary data.</text>
</comment>
<dbReference type="InterPro" id="IPR029061">
    <property type="entry name" value="THDP-binding"/>
</dbReference>
<dbReference type="Proteomes" id="UP000186817">
    <property type="component" value="Unassembled WGS sequence"/>
</dbReference>
<dbReference type="GO" id="GO:0006508">
    <property type="term" value="P:proteolysis"/>
    <property type="evidence" value="ECO:0007669"/>
    <property type="project" value="InterPro"/>
</dbReference>
<feature type="domain" description="Peptidase C1A papain C-terminal" evidence="2">
    <location>
        <begin position="125"/>
        <end position="160"/>
    </location>
</feature>
<protein>
    <submittedName>
        <fullName evidence="3">Pyruvate dehydrogenase E1 component</fullName>
    </submittedName>
</protein>